<evidence type="ECO:0008006" key="3">
    <source>
        <dbReference type="Google" id="ProtNLM"/>
    </source>
</evidence>
<dbReference type="Gene3D" id="1.10.150.240">
    <property type="entry name" value="Putative phosphatase, domain 2"/>
    <property type="match status" value="1"/>
</dbReference>
<evidence type="ECO:0000313" key="2">
    <source>
        <dbReference type="Proteomes" id="UP000230202"/>
    </source>
</evidence>
<dbReference type="PRINTS" id="PR00413">
    <property type="entry name" value="HADHALOGNASE"/>
</dbReference>
<dbReference type="InterPro" id="IPR006439">
    <property type="entry name" value="HAD-SF_hydro_IA"/>
</dbReference>
<dbReference type="InterPro" id="IPR052898">
    <property type="entry name" value="ACAD10-like"/>
</dbReference>
<keyword evidence="2" id="KW-1185">Reference proteome</keyword>
<dbReference type="PANTHER" id="PTHR47829:SF1">
    <property type="entry name" value="HAD FAMILY PHOSPHATASE"/>
    <property type="match status" value="1"/>
</dbReference>
<dbReference type="SUPFAM" id="SSF56784">
    <property type="entry name" value="HAD-like"/>
    <property type="match status" value="1"/>
</dbReference>
<comment type="caution">
    <text evidence="1">The sequence shown here is derived from an EMBL/GenBank/DDBJ whole genome shotgun (WGS) entry which is preliminary data.</text>
</comment>
<sequence>MNKPIFWFDFGGVLTPPIKAIIYQYQQKTQLPANIMLQAVKDTAAEFGYTGLEPLEIGLISEQEWGRRVKNKLTQLQPNIDTSKADLEHFGRQWFENIQPNTLMIDKVRQLKKAGFTIGLLTNNVREWEAYWRPMINLDDVLDIIVDSCKVGCRKPDQTIFQIAEQQANTTAQHCILIDDTEENCVAAQKRGWQTIHFIDNDQVLKEISYLTANESLE</sequence>
<dbReference type="Gene3D" id="3.40.50.1000">
    <property type="entry name" value="HAD superfamily/HAD-like"/>
    <property type="match status" value="1"/>
</dbReference>
<dbReference type="InterPro" id="IPR023214">
    <property type="entry name" value="HAD_sf"/>
</dbReference>
<proteinExistence type="predicted"/>
<dbReference type="RefSeq" id="WP_100152074.1">
    <property type="nucleotide sequence ID" value="NZ_MEIL01000027.1"/>
</dbReference>
<dbReference type="SFLD" id="SFLDS00003">
    <property type="entry name" value="Haloacid_Dehalogenase"/>
    <property type="match status" value="1"/>
</dbReference>
<accession>A0A2N9X6X6</accession>
<dbReference type="Proteomes" id="UP000230202">
    <property type="component" value="Unassembled WGS sequence"/>
</dbReference>
<reference evidence="1" key="1">
    <citation type="journal article" date="2017" name="MBio">
        <title>Type VI secretion-mediated competition in the bee gut microbiome.</title>
        <authorList>
            <person name="Steele M.I."/>
            <person name="Kwong W.K."/>
            <person name="Powell J.E."/>
            <person name="Whiteley M."/>
            <person name="Moran N.A."/>
        </authorList>
    </citation>
    <scope>NUCLEOTIDE SEQUENCE [LARGE SCALE GENOMIC DNA]</scope>
    <source>
        <strain evidence="1">WkB273</strain>
    </source>
</reference>
<dbReference type="InterPro" id="IPR036412">
    <property type="entry name" value="HAD-like_sf"/>
</dbReference>
<protein>
    <recommendedName>
        <fullName evidence="3">Haloacid dehalogenase</fullName>
    </recommendedName>
</protein>
<dbReference type="PANTHER" id="PTHR47829">
    <property type="entry name" value="HYDROLASE, PUTATIVE (AFU_ORTHOLOGUE AFUA_1G12880)-RELATED"/>
    <property type="match status" value="1"/>
</dbReference>
<dbReference type="NCBIfam" id="TIGR01509">
    <property type="entry name" value="HAD-SF-IA-v3"/>
    <property type="match status" value="1"/>
</dbReference>
<dbReference type="InterPro" id="IPR023198">
    <property type="entry name" value="PGP-like_dom2"/>
</dbReference>
<dbReference type="EMBL" id="MEIL01000027">
    <property type="protein sequence ID" value="PIT39390.1"/>
    <property type="molecule type" value="Genomic_DNA"/>
</dbReference>
<dbReference type="Pfam" id="PF00702">
    <property type="entry name" value="Hydrolase"/>
    <property type="match status" value="1"/>
</dbReference>
<organism evidence="1 2">
    <name type="scientific">Snodgrassella alvi</name>
    <dbReference type="NCBI Taxonomy" id="1196083"/>
    <lineage>
        <taxon>Bacteria</taxon>
        <taxon>Pseudomonadati</taxon>
        <taxon>Pseudomonadota</taxon>
        <taxon>Betaproteobacteria</taxon>
        <taxon>Neisseriales</taxon>
        <taxon>Neisseriaceae</taxon>
        <taxon>Snodgrassella</taxon>
    </lineage>
</organism>
<dbReference type="CDD" id="cd02603">
    <property type="entry name" value="HAD_sEH-N_like"/>
    <property type="match status" value="1"/>
</dbReference>
<dbReference type="AlphaFoldDB" id="A0A2N9X6X6"/>
<name>A0A2N9X6X6_9NEIS</name>
<dbReference type="SFLD" id="SFLDG01129">
    <property type="entry name" value="C1.5:_HAD__Beta-PGM__Phosphata"/>
    <property type="match status" value="1"/>
</dbReference>
<evidence type="ECO:0000313" key="1">
    <source>
        <dbReference type="EMBL" id="PIT39390.1"/>
    </source>
</evidence>
<gene>
    <name evidence="1" type="ORF">BHC54_05485</name>
</gene>